<protein>
    <submittedName>
        <fullName evidence="2">Uncharacterized protein</fullName>
    </submittedName>
</protein>
<evidence type="ECO:0000256" key="1">
    <source>
        <dbReference type="SAM" id="MobiDB-lite"/>
    </source>
</evidence>
<proteinExistence type="predicted"/>
<evidence type="ECO:0000313" key="3">
    <source>
        <dbReference type="Proteomes" id="UP001054837"/>
    </source>
</evidence>
<name>A0AAV4X8V9_9ARAC</name>
<dbReference type="AlphaFoldDB" id="A0AAV4X8V9"/>
<accession>A0AAV4X8V9</accession>
<sequence>MIDVHDLAHAQSTFFLPSPPVRPLPVSEAEESGGKSLSSSRPWVSKKPASRSRKFSIRAAFSSNYPRSELAAYNSHWVPFFGLDECR</sequence>
<organism evidence="2 3">
    <name type="scientific">Caerostris darwini</name>
    <dbReference type="NCBI Taxonomy" id="1538125"/>
    <lineage>
        <taxon>Eukaryota</taxon>
        <taxon>Metazoa</taxon>
        <taxon>Ecdysozoa</taxon>
        <taxon>Arthropoda</taxon>
        <taxon>Chelicerata</taxon>
        <taxon>Arachnida</taxon>
        <taxon>Araneae</taxon>
        <taxon>Araneomorphae</taxon>
        <taxon>Entelegynae</taxon>
        <taxon>Araneoidea</taxon>
        <taxon>Araneidae</taxon>
        <taxon>Caerostris</taxon>
    </lineage>
</organism>
<keyword evidence="3" id="KW-1185">Reference proteome</keyword>
<comment type="caution">
    <text evidence="2">The sequence shown here is derived from an EMBL/GenBank/DDBJ whole genome shotgun (WGS) entry which is preliminary data.</text>
</comment>
<gene>
    <name evidence="2" type="ORF">CDAR_550371</name>
</gene>
<evidence type="ECO:0000313" key="2">
    <source>
        <dbReference type="EMBL" id="GIY91029.1"/>
    </source>
</evidence>
<dbReference type="EMBL" id="BPLQ01015726">
    <property type="protein sequence ID" value="GIY91029.1"/>
    <property type="molecule type" value="Genomic_DNA"/>
</dbReference>
<feature type="region of interest" description="Disordered" evidence="1">
    <location>
        <begin position="17"/>
        <end position="53"/>
    </location>
</feature>
<dbReference type="Proteomes" id="UP001054837">
    <property type="component" value="Unassembled WGS sequence"/>
</dbReference>
<reference evidence="2 3" key="1">
    <citation type="submission" date="2021-06" db="EMBL/GenBank/DDBJ databases">
        <title>Caerostris darwini draft genome.</title>
        <authorList>
            <person name="Kono N."/>
            <person name="Arakawa K."/>
        </authorList>
    </citation>
    <scope>NUCLEOTIDE SEQUENCE [LARGE SCALE GENOMIC DNA]</scope>
</reference>